<sequence length="136" mass="14127">MEFAAFADRAEALAAEPADIETTGLSPTCSRRPRGLTVAPATRTATAPASRATTSRWSTRFLLGRVFPAHDTRTLDVGPALCREAIARAAGPNVTAADVEKRLAEAGEIGAVAAGFEFGGQRGPRRLPAEGRGPAV</sequence>
<dbReference type="InterPro" id="IPR036599">
    <property type="entry name" value="DNA_ligase_N_sf"/>
</dbReference>
<name>A0A0F8AX25_9EURY</name>
<keyword evidence="1 4" id="KW-0436">Ligase</keyword>
<dbReference type="GO" id="GO:0003910">
    <property type="term" value="F:DNA ligase (ATP) activity"/>
    <property type="evidence" value="ECO:0007669"/>
    <property type="project" value="InterPro"/>
</dbReference>
<protein>
    <submittedName>
        <fullName evidence="4">DNA ligase</fullName>
    </submittedName>
</protein>
<dbReference type="GO" id="GO:0003677">
    <property type="term" value="F:DNA binding"/>
    <property type="evidence" value="ECO:0007669"/>
    <property type="project" value="InterPro"/>
</dbReference>
<accession>A0A0F8AX25</accession>
<comment type="caution">
    <text evidence="4">The sequence shown here is derived from an EMBL/GenBank/DDBJ whole genome shotgun (WGS) entry which is preliminary data.</text>
</comment>
<dbReference type="EMBL" id="JNFH02000135">
    <property type="protein sequence ID" value="KKF39055.1"/>
    <property type="molecule type" value="Genomic_DNA"/>
</dbReference>
<proteinExistence type="predicted"/>
<dbReference type="Gene3D" id="1.10.3260.10">
    <property type="entry name" value="DNA ligase, ATP-dependent, N-terminal domain"/>
    <property type="match status" value="1"/>
</dbReference>
<dbReference type="AlphaFoldDB" id="A0A0F8AX25"/>
<feature type="region of interest" description="Disordered" evidence="2">
    <location>
        <begin position="18"/>
        <end position="54"/>
    </location>
</feature>
<dbReference type="Proteomes" id="UP000053331">
    <property type="component" value="Unassembled WGS sequence"/>
</dbReference>
<feature type="domain" description="DNA ligase ATP-dependent N-terminal" evidence="3">
    <location>
        <begin position="57"/>
        <end position="114"/>
    </location>
</feature>
<evidence type="ECO:0000259" key="3">
    <source>
        <dbReference type="Pfam" id="PF04675"/>
    </source>
</evidence>
<feature type="non-terminal residue" evidence="4">
    <location>
        <position position="136"/>
    </location>
</feature>
<evidence type="ECO:0000256" key="1">
    <source>
        <dbReference type="ARBA" id="ARBA00022598"/>
    </source>
</evidence>
<evidence type="ECO:0000313" key="5">
    <source>
        <dbReference type="Proteomes" id="UP000053331"/>
    </source>
</evidence>
<feature type="compositionally biased region" description="Low complexity" evidence="2">
    <location>
        <begin position="39"/>
        <end position="54"/>
    </location>
</feature>
<dbReference type="Pfam" id="PF04675">
    <property type="entry name" value="DNA_ligase_A_N"/>
    <property type="match status" value="1"/>
</dbReference>
<dbReference type="GO" id="GO:0006310">
    <property type="term" value="P:DNA recombination"/>
    <property type="evidence" value="ECO:0007669"/>
    <property type="project" value="InterPro"/>
</dbReference>
<organism evidence="4 5">
    <name type="scientific">Halorubrum saccharovorum</name>
    <dbReference type="NCBI Taxonomy" id="2248"/>
    <lineage>
        <taxon>Archaea</taxon>
        <taxon>Methanobacteriati</taxon>
        <taxon>Methanobacteriota</taxon>
        <taxon>Stenosarchaea group</taxon>
        <taxon>Halobacteria</taxon>
        <taxon>Halobacteriales</taxon>
        <taxon>Haloferacaceae</taxon>
        <taxon>Halorubrum</taxon>
    </lineage>
</organism>
<evidence type="ECO:0000256" key="2">
    <source>
        <dbReference type="SAM" id="MobiDB-lite"/>
    </source>
</evidence>
<evidence type="ECO:0000313" key="4">
    <source>
        <dbReference type="EMBL" id="KKF39055.1"/>
    </source>
</evidence>
<dbReference type="InterPro" id="IPR012308">
    <property type="entry name" value="DNA_ligase_ATP-dep_N"/>
</dbReference>
<gene>
    <name evidence="4" type="ORF">FK85_31570</name>
</gene>
<keyword evidence="5" id="KW-1185">Reference proteome</keyword>
<dbReference type="GO" id="GO:0006281">
    <property type="term" value="P:DNA repair"/>
    <property type="evidence" value="ECO:0007669"/>
    <property type="project" value="InterPro"/>
</dbReference>
<dbReference type="SUPFAM" id="SSF117018">
    <property type="entry name" value="ATP-dependent DNA ligase DNA-binding domain"/>
    <property type="match status" value="1"/>
</dbReference>
<reference evidence="4 5" key="1">
    <citation type="journal article" date="2015" name="Genome Announc.">
        <title>Draft genome sequence of a Halorubrum H3 strain isolated from the burlinskoye salt lake (Altai Krai, Russia).</title>
        <authorList>
            <person name="Rozanov A.S."/>
            <person name="Bryanskaya A.V."/>
            <person name="Malup T.K."/>
            <person name="Kotenko A.V."/>
            <person name="Peltek S.E."/>
        </authorList>
    </citation>
    <scope>NUCLEOTIDE SEQUENCE [LARGE SCALE GENOMIC DNA]</scope>
    <source>
        <strain evidence="4 5">H3</strain>
    </source>
</reference>